<dbReference type="EMBL" id="CP054139">
    <property type="protein sequence ID" value="QKJ32804.1"/>
    <property type="molecule type" value="Genomic_DNA"/>
</dbReference>
<keyword evidence="1" id="KW-0540">Nuclease</keyword>
<keyword evidence="2" id="KW-0479">Metal-binding</keyword>
<dbReference type="KEGG" id="mmab:HQ865_24625"/>
<evidence type="ECO:0000256" key="1">
    <source>
        <dbReference type="ARBA" id="ARBA00022722"/>
    </source>
</evidence>
<dbReference type="RefSeq" id="WP_173417449.1">
    <property type="nucleotide sequence ID" value="NZ_CP054139.1"/>
</dbReference>
<dbReference type="CDD" id="cd11010">
    <property type="entry name" value="S1-P1_nuclease"/>
    <property type="match status" value="1"/>
</dbReference>
<dbReference type="Proteomes" id="UP000505355">
    <property type="component" value="Chromosome"/>
</dbReference>
<keyword evidence="3" id="KW-0255">Endonuclease</keyword>
<keyword evidence="5" id="KW-1015">Disulfide bond</keyword>
<dbReference type="GO" id="GO:0003676">
    <property type="term" value="F:nucleic acid binding"/>
    <property type="evidence" value="ECO:0007669"/>
    <property type="project" value="InterPro"/>
</dbReference>
<gene>
    <name evidence="7" type="ORF">HQ865_24625</name>
</gene>
<keyword evidence="6" id="KW-0325">Glycoprotein</keyword>
<evidence type="ECO:0000256" key="6">
    <source>
        <dbReference type="ARBA" id="ARBA00023180"/>
    </source>
</evidence>
<keyword evidence="4" id="KW-0378">Hydrolase</keyword>
<dbReference type="GO" id="GO:0046872">
    <property type="term" value="F:metal ion binding"/>
    <property type="evidence" value="ECO:0007669"/>
    <property type="project" value="UniProtKB-KW"/>
</dbReference>
<name>A0A7D4QFW8_9SPHI</name>
<dbReference type="GO" id="GO:0006308">
    <property type="term" value="P:DNA catabolic process"/>
    <property type="evidence" value="ECO:0007669"/>
    <property type="project" value="InterPro"/>
</dbReference>
<dbReference type="AlphaFoldDB" id="A0A7D4QFW8"/>
<dbReference type="InterPro" id="IPR008947">
    <property type="entry name" value="PLipase_C/P1_nuclease_dom_sf"/>
</dbReference>
<dbReference type="InterPro" id="IPR003154">
    <property type="entry name" value="S1/P1nuclease"/>
</dbReference>
<accession>A0A7D4QFW8</accession>
<sequence>MKRIFLTTITVIAVLVLVSWGVVGHRTVATIATNHLTPAAQAGIRKLIGDTSLADISTWADEVRSADPAFASTGPWHYINLPAGYNYDQFITAVNNAKAPNVYTALQKCIGDLKSDTTSLRYRRMALKFVVHLVGDLHQPMHVSHAEDQGGNLVQVTFNGDPTNLHSLWDSRLIARHPLPVSTMVTEYDKATPQEIAKWQADDMMKWLYESYLVSEQIYAAAAKNPKFTDDYYNIAMPVVQKRLLQAGIRLAGVLNSIYK</sequence>
<dbReference type="PANTHER" id="PTHR33146">
    <property type="entry name" value="ENDONUCLEASE 4"/>
    <property type="match status" value="1"/>
</dbReference>
<dbReference type="Gene3D" id="1.10.575.10">
    <property type="entry name" value="P1 Nuclease"/>
    <property type="match status" value="1"/>
</dbReference>
<protein>
    <submittedName>
        <fullName evidence="7">S1/P1 nuclease</fullName>
    </submittedName>
</protein>
<dbReference type="SUPFAM" id="SSF48537">
    <property type="entry name" value="Phospholipase C/P1 nuclease"/>
    <property type="match status" value="1"/>
</dbReference>
<evidence type="ECO:0000256" key="2">
    <source>
        <dbReference type="ARBA" id="ARBA00022723"/>
    </source>
</evidence>
<reference evidence="7 8" key="1">
    <citation type="submission" date="2020-05" db="EMBL/GenBank/DDBJ databases">
        <title>Mucilaginibacter mali sp. nov.</title>
        <authorList>
            <person name="Kim H.S."/>
            <person name="Lee K.C."/>
            <person name="Suh M.K."/>
            <person name="Kim J.-S."/>
            <person name="Han K.-I."/>
            <person name="Eom M.K."/>
            <person name="Shin Y.K."/>
            <person name="Lee J.-S."/>
        </authorList>
    </citation>
    <scope>NUCLEOTIDE SEQUENCE [LARGE SCALE GENOMIC DNA]</scope>
    <source>
        <strain evidence="7 8">G2-14</strain>
    </source>
</reference>
<dbReference type="GO" id="GO:0004519">
    <property type="term" value="F:endonuclease activity"/>
    <property type="evidence" value="ECO:0007669"/>
    <property type="project" value="UniProtKB-KW"/>
</dbReference>
<dbReference type="Pfam" id="PF02265">
    <property type="entry name" value="S1-P1_nuclease"/>
    <property type="match status" value="1"/>
</dbReference>
<evidence type="ECO:0000313" key="8">
    <source>
        <dbReference type="Proteomes" id="UP000505355"/>
    </source>
</evidence>
<dbReference type="PANTHER" id="PTHR33146:SF26">
    <property type="entry name" value="ENDONUCLEASE 4"/>
    <property type="match status" value="1"/>
</dbReference>
<evidence type="ECO:0000313" key="7">
    <source>
        <dbReference type="EMBL" id="QKJ32804.1"/>
    </source>
</evidence>
<dbReference type="GO" id="GO:0016788">
    <property type="term" value="F:hydrolase activity, acting on ester bonds"/>
    <property type="evidence" value="ECO:0007669"/>
    <property type="project" value="InterPro"/>
</dbReference>
<organism evidence="7 8">
    <name type="scientific">Mucilaginibacter mali</name>
    <dbReference type="NCBI Taxonomy" id="2740462"/>
    <lineage>
        <taxon>Bacteria</taxon>
        <taxon>Pseudomonadati</taxon>
        <taxon>Bacteroidota</taxon>
        <taxon>Sphingobacteriia</taxon>
        <taxon>Sphingobacteriales</taxon>
        <taxon>Sphingobacteriaceae</taxon>
        <taxon>Mucilaginibacter</taxon>
    </lineage>
</organism>
<evidence type="ECO:0000256" key="4">
    <source>
        <dbReference type="ARBA" id="ARBA00022801"/>
    </source>
</evidence>
<proteinExistence type="predicted"/>
<keyword evidence="8" id="KW-1185">Reference proteome</keyword>
<evidence type="ECO:0000256" key="5">
    <source>
        <dbReference type="ARBA" id="ARBA00023157"/>
    </source>
</evidence>
<evidence type="ECO:0000256" key="3">
    <source>
        <dbReference type="ARBA" id="ARBA00022759"/>
    </source>
</evidence>